<gene>
    <name evidence="1" type="ordered locus">Belba_3655</name>
</gene>
<evidence type="ECO:0000313" key="1">
    <source>
        <dbReference type="EMBL" id="AFL86146.1"/>
    </source>
</evidence>
<reference evidence="2" key="1">
    <citation type="submission" date="2012-06" db="EMBL/GenBank/DDBJ databases">
        <title>The complete genome of Belliella baltica DSM 15883.</title>
        <authorList>
            <person name="Lucas S."/>
            <person name="Copeland A."/>
            <person name="Lapidus A."/>
            <person name="Goodwin L."/>
            <person name="Pitluck S."/>
            <person name="Peters L."/>
            <person name="Mikhailova N."/>
            <person name="Davenport K."/>
            <person name="Kyrpides N."/>
            <person name="Mavromatis K."/>
            <person name="Pagani I."/>
            <person name="Ivanova N."/>
            <person name="Ovchinnikova G."/>
            <person name="Zeytun A."/>
            <person name="Detter J.C."/>
            <person name="Han C."/>
            <person name="Land M."/>
            <person name="Hauser L."/>
            <person name="Markowitz V."/>
            <person name="Cheng J.-F."/>
            <person name="Hugenholtz P."/>
            <person name="Woyke T."/>
            <person name="Wu D."/>
            <person name="Tindall B."/>
            <person name="Pomrenke H."/>
            <person name="Brambilla E."/>
            <person name="Klenk H.-P."/>
            <person name="Eisen J.A."/>
        </authorList>
    </citation>
    <scope>NUCLEOTIDE SEQUENCE [LARGE SCALE GENOMIC DNA]</scope>
    <source>
        <strain evidence="2">DSM 15883 / CIP 108006 / LMG 21964 / BA134</strain>
    </source>
</reference>
<proteinExistence type="predicted"/>
<accession>I3ZA78</accession>
<dbReference type="RefSeq" id="WP_014774080.1">
    <property type="nucleotide sequence ID" value="NC_018010.1"/>
</dbReference>
<name>I3ZA78_BELBD</name>
<dbReference type="KEGG" id="bbd:Belba_3655"/>
<sequence length="101" mass="11678">MEKEELIIKLIQQDFKHLQLLLGIQKLGFDNDSNHFLGILDIVISLLGIEEEEEYPLQALKAYGIQSNSFLCIYAICYGTCFVITEFQVLKFVYLDPDKDE</sequence>
<dbReference type="EMBL" id="CP003281">
    <property type="protein sequence ID" value="AFL86146.1"/>
    <property type="molecule type" value="Genomic_DNA"/>
</dbReference>
<dbReference type="Proteomes" id="UP000006050">
    <property type="component" value="Chromosome"/>
</dbReference>
<dbReference type="HOGENOM" id="CLU_2285951_0_0_10"/>
<dbReference type="STRING" id="866536.Belba_3655"/>
<keyword evidence="2" id="KW-1185">Reference proteome</keyword>
<protein>
    <submittedName>
        <fullName evidence="1">Uncharacterized protein</fullName>
    </submittedName>
</protein>
<dbReference type="AlphaFoldDB" id="I3ZA78"/>
<organism evidence="1 2">
    <name type="scientific">Belliella baltica (strain DSM 15883 / CIP 108006 / LMG 21964 / BA134)</name>
    <dbReference type="NCBI Taxonomy" id="866536"/>
    <lineage>
        <taxon>Bacteria</taxon>
        <taxon>Pseudomonadati</taxon>
        <taxon>Bacteroidota</taxon>
        <taxon>Cytophagia</taxon>
        <taxon>Cytophagales</taxon>
        <taxon>Cyclobacteriaceae</taxon>
        <taxon>Belliella</taxon>
    </lineage>
</organism>
<evidence type="ECO:0000313" key="2">
    <source>
        <dbReference type="Proteomes" id="UP000006050"/>
    </source>
</evidence>
<dbReference type="OrthoDB" id="1445985at2"/>